<dbReference type="AlphaFoldDB" id="A0A1I7V7H9"/>
<sequence length="61" mass="7511">MRRWLISVVLEEDTAFSDPLSDYAGDFDIVRFLDENRWLLSFHFYSIIYKFLKLWMLLNFL</sequence>
<evidence type="ECO:0000313" key="2">
    <source>
        <dbReference type="WBParaSite" id="EN70_10729"/>
    </source>
</evidence>
<proteinExistence type="predicted"/>
<dbReference type="Proteomes" id="UP000095285">
    <property type="component" value="Unassembled WGS sequence"/>
</dbReference>
<accession>A0A1I7V7H9</accession>
<reference evidence="1" key="1">
    <citation type="submission" date="2012-04" db="EMBL/GenBank/DDBJ databases">
        <title>The Genome Sequence of Loa loa.</title>
        <authorList>
            <consortium name="The Broad Institute Genome Sequencing Platform"/>
            <consortium name="Broad Institute Genome Sequencing Center for Infectious Disease"/>
            <person name="Nutman T.B."/>
            <person name="Fink D.L."/>
            <person name="Russ C."/>
            <person name="Young S."/>
            <person name="Zeng Q."/>
            <person name="Gargeya S."/>
            <person name="Alvarado L."/>
            <person name="Berlin A."/>
            <person name="Chapman S.B."/>
            <person name="Chen Z."/>
            <person name="Freedman E."/>
            <person name="Gellesch M."/>
            <person name="Goldberg J."/>
            <person name="Griggs A."/>
            <person name="Gujja S."/>
            <person name="Heilman E.R."/>
            <person name="Heiman D."/>
            <person name="Howarth C."/>
            <person name="Mehta T."/>
            <person name="Neiman D."/>
            <person name="Pearson M."/>
            <person name="Roberts A."/>
            <person name="Saif S."/>
            <person name="Shea T."/>
            <person name="Shenoy N."/>
            <person name="Sisk P."/>
            <person name="Stolte C."/>
            <person name="Sykes S."/>
            <person name="White J."/>
            <person name="Yandava C."/>
            <person name="Haas B."/>
            <person name="Henn M.R."/>
            <person name="Nusbaum C."/>
            <person name="Birren B."/>
        </authorList>
    </citation>
    <scope>NUCLEOTIDE SEQUENCE [LARGE SCALE GENOMIC DNA]</scope>
</reference>
<evidence type="ECO:0000313" key="1">
    <source>
        <dbReference type="Proteomes" id="UP000095285"/>
    </source>
</evidence>
<organism evidence="1 2">
    <name type="scientific">Loa loa</name>
    <name type="common">Eye worm</name>
    <name type="synonym">Filaria loa</name>
    <dbReference type="NCBI Taxonomy" id="7209"/>
    <lineage>
        <taxon>Eukaryota</taxon>
        <taxon>Metazoa</taxon>
        <taxon>Ecdysozoa</taxon>
        <taxon>Nematoda</taxon>
        <taxon>Chromadorea</taxon>
        <taxon>Rhabditida</taxon>
        <taxon>Spirurina</taxon>
        <taxon>Spiruromorpha</taxon>
        <taxon>Filarioidea</taxon>
        <taxon>Onchocercidae</taxon>
        <taxon>Loa</taxon>
    </lineage>
</organism>
<reference evidence="2" key="2">
    <citation type="submission" date="2016-11" db="UniProtKB">
        <authorList>
            <consortium name="WormBaseParasite"/>
        </authorList>
    </citation>
    <scope>IDENTIFICATION</scope>
</reference>
<protein>
    <submittedName>
        <fullName evidence="2">Uncharacterized protein</fullName>
    </submittedName>
</protein>
<keyword evidence="1" id="KW-1185">Reference proteome</keyword>
<dbReference type="WBParaSite" id="EN70_10729">
    <property type="protein sequence ID" value="EN70_10729"/>
    <property type="gene ID" value="EN70_10729"/>
</dbReference>
<name>A0A1I7V7H9_LOALO</name>